<evidence type="ECO:0000313" key="1">
    <source>
        <dbReference type="EMBL" id="CAI2719037.1"/>
    </source>
</evidence>
<name>A0ABM9HFJ9_9BACT</name>
<evidence type="ECO:0000313" key="2">
    <source>
        <dbReference type="Proteomes" id="UP001157733"/>
    </source>
</evidence>
<organism evidence="1 2">
    <name type="scientific">Nitrospina watsonii</name>
    <dbReference type="NCBI Taxonomy" id="1323948"/>
    <lineage>
        <taxon>Bacteria</taxon>
        <taxon>Pseudomonadati</taxon>
        <taxon>Nitrospinota/Tectimicrobiota group</taxon>
        <taxon>Nitrospinota</taxon>
        <taxon>Nitrospinia</taxon>
        <taxon>Nitrospinales</taxon>
        <taxon>Nitrospinaceae</taxon>
        <taxon>Nitrospina</taxon>
    </lineage>
</organism>
<gene>
    <name evidence="1" type="ORF">NSPWAT_2181</name>
</gene>
<dbReference type="Proteomes" id="UP001157733">
    <property type="component" value="Chromosome"/>
</dbReference>
<dbReference type="EMBL" id="OX336137">
    <property type="protein sequence ID" value="CAI2719037.1"/>
    <property type="molecule type" value="Genomic_DNA"/>
</dbReference>
<protein>
    <submittedName>
        <fullName evidence="1">Uncharacterized protein</fullName>
    </submittedName>
</protein>
<sequence>MVGGRWSVGPIQNQTGLHRRRLGNAWWVDDGPWVQFKIKPGCTGGGWVMLGGWTMVRGPNSKSNRVAPEAVGRRVNHPPLQRGLGGFFRCHPSRSEGSRCLSNFIQMSPNASLWVTNQKGTSPSPLGEGGAHRLAPLDHRQSKEHHPVASRLSRVILRSKATKNFCVHRCSSVVKHFFVFPD</sequence>
<accession>A0ABM9HFJ9</accession>
<keyword evidence="2" id="KW-1185">Reference proteome</keyword>
<proteinExistence type="predicted"/>
<reference evidence="1 2" key="1">
    <citation type="submission" date="2022-09" db="EMBL/GenBank/DDBJ databases">
        <authorList>
            <person name="Kop L."/>
        </authorList>
    </citation>
    <scope>NUCLEOTIDE SEQUENCE [LARGE SCALE GENOMIC DNA]</scope>
    <source>
        <strain evidence="1 2">347</strain>
    </source>
</reference>